<dbReference type="AlphaFoldDB" id="D7FV20"/>
<feature type="domain" description="Bulb-type lectin" evidence="2">
    <location>
        <begin position="66"/>
        <end position="230"/>
    </location>
</feature>
<feature type="region of interest" description="Disordered" evidence="1">
    <location>
        <begin position="280"/>
        <end position="341"/>
    </location>
</feature>
<sequence>MFRRVITTVMYGDGSSRSTAQDFLFDKSLDAWFEETGPFDYYGPGVAPVGERGFGHGNGRGNTPVDNVLRMNEFLRVGHSIASVDRKFTAVLESDCNLVVYHLRGGGKKVKSLWRWGGGACSYVLHALAVRPLTTRLREDGALFPQDRSPMVWETSSFSSEGRCFVAIQDNGMLVVMAGNDPSAPGNVLWSNNQAHVGWFRQNSFHAAVLPSGNLVVSQGDSPMHSAARRCVWGAFGCPGDGGVMEWKLVWMSFRTKAGDIWCKVKGCDGDGAGEYSYYSDSGDNPGGNGTRDSSSWKRQSGGGGGAGVDGGAFDPWAAGRGGGREDDGGGGGGGGGGGISHLLTQPGAAIKKAAGRGVAWLTEALAKIKSAAEDSAYAASRPRHW</sequence>
<dbReference type="Proteomes" id="UP000002630">
    <property type="component" value="Unassembled WGS sequence"/>
</dbReference>
<protein>
    <recommendedName>
        <fullName evidence="2">Bulb-type lectin domain-containing protein</fullName>
    </recommendedName>
</protein>
<keyword evidence="4" id="KW-1185">Reference proteome</keyword>
<proteinExistence type="predicted"/>
<reference evidence="3 4" key="1">
    <citation type="journal article" date="2010" name="Nature">
        <title>The Ectocarpus genome and the independent evolution of multicellularity in brown algae.</title>
        <authorList>
            <person name="Cock J.M."/>
            <person name="Sterck L."/>
            <person name="Rouze P."/>
            <person name="Scornet D."/>
            <person name="Allen A.E."/>
            <person name="Amoutzias G."/>
            <person name="Anthouard V."/>
            <person name="Artiguenave F."/>
            <person name="Aury J.M."/>
            <person name="Badger J.H."/>
            <person name="Beszteri B."/>
            <person name="Billiau K."/>
            <person name="Bonnet E."/>
            <person name="Bothwell J.H."/>
            <person name="Bowler C."/>
            <person name="Boyen C."/>
            <person name="Brownlee C."/>
            <person name="Carrano C.J."/>
            <person name="Charrier B."/>
            <person name="Cho G.Y."/>
            <person name="Coelho S.M."/>
            <person name="Collen J."/>
            <person name="Corre E."/>
            <person name="Da Silva C."/>
            <person name="Delage L."/>
            <person name="Delaroque N."/>
            <person name="Dittami S.M."/>
            <person name="Doulbeau S."/>
            <person name="Elias M."/>
            <person name="Farnham G."/>
            <person name="Gachon C.M."/>
            <person name="Gschloessl B."/>
            <person name="Heesch S."/>
            <person name="Jabbari K."/>
            <person name="Jubin C."/>
            <person name="Kawai H."/>
            <person name="Kimura K."/>
            <person name="Kloareg B."/>
            <person name="Kupper F.C."/>
            <person name="Lang D."/>
            <person name="Le Bail A."/>
            <person name="Leblanc C."/>
            <person name="Lerouge P."/>
            <person name="Lohr M."/>
            <person name="Lopez P.J."/>
            <person name="Martens C."/>
            <person name="Maumus F."/>
            <person name="Michel G."/>
            <person name="Miranda-Saavedra D."/>
            <person name="Morales J."/>
            <person name="Moreau H."/>
            <person name="Motomura T."/>
            <person name="Nagasato C."/>
            <person name="Napoli C.A."/>
            <person name="Nelson D.R."/>
            <person name="Nyvall-Collen P."/>
            <person name="Peters A.F."/>
            <person name="Pommier C."/>
            <person name="Potin P."/>
            <person name="Poulain J."/>
            <person name="Quesneville H."/>
            <person name="Read B."/>
            <person name="Rensing S.A."/>
            <person name="Ritter A."/>
            <person name="Rousvoal S."/>
            <person name="Samanta M."/>
            <person name="Samson G."/>
            <person name="Schroeder D.C."/>
            <person name="Segurens B."/>
            <person name="Strittmatter M."/>
            <person name="Tonon T."/>
            <person name="Tregear J.W."/>
            <person name="Valentin K."/>
            <person name="von Dassow P."/>
            <person name="Yamagishi T."/>
            <person name="Van de Peer Y."/>
            <person name="Wincker P."/>
        </authorList>
    </citation>
    <scope>NUCLEOTIDE SEQUENCE [LARGE SCALE GENOMIC DNA]</scope>
    <source>
        <strain evidence="4">Ec32 / CCAP1310/4</strain>
    </source>
</reference>
<gene>
    <name evidence="3" type="ORF">Esi_0286_0015</name>
</gene>
<dbReference type="InterPro" id="IPR036426">
    <property type="entry name" value="Bulb-type_lectin_dom_sf"/>
</dbReference>
<evidence type="ECO:0000313" key="3">
    <source>
        <dbReference type="EMBL" id="CBJ31826.1"/>
    </source>
</evidence>
<feature type="compositionally biased region" description="Gly residues" evidence="1">
    <location>
        <begin position="330"/>
        <end position="340"/>
    </location>
</feature>
<dbReference type="EMBL" id="FN649760">
    <property type="protein sequence ID" value="CBJ31826.1"/>
    <property type="molecule type" value="Genomic_DNA"/>
</dbReference>
<dbReference type="OrthoDB" id="376357at2759"/>
<evidence type="ECO:0000256" key="1">
    <source>
        <dbReference type="SAM" id="MobiDB-lite"/>
    </source>
</evidence>
<evidence type="ECO:0000313" key="4">
    <source>
        <dbReference type="Proteomes" id="UP000002630"/>
    </source>
</evidence>
<name>D7FV20_ECTSI</name>
<dbReference type="Gene3D" id="2.90.10.10">
    <property type="entry name" value="Bulb-type lectin domain"/>
    <property type="match status" value="2"/>
</dbReference>
<dbReference type="InParanoid" id="D7FV20"/>
<dbReference type="SUPFAM" id="SSF51110">
    <property type="entry name" value="alpha-D-mannose-specific plant lectins"/>
    <property type="match status" value="1"/>
</dbReference>
<evidence type="ECO:0000259" key="2">
    <source>
        <dbReference type="PROSITE" id="PS50927"/>
    </source>
</evidence>
<dbReference type="PROSITE" id="PS50927">
    <property type="entry name" value="BULB_LECTIN"/>
    <property type="match status" value="1"/>
</dbReference>
<dbReference type="InterPro" id="IPR001480">
    <property type="entry name" value="Bulb-type_lectin_dom"/>
</dbReference>
<feature type="compositionally biased region" description="Gly residues" evidence="1">
    <location>
        <begin position="301"/>
        <end position="311"/>
    </location>
</feature>
<accession>D7FV20</accession>
<organism evidence="3 4">
    <name type="scientific">Ectocarpus siliculosus</name>
    <name type="common">Brown alga</name>
    <name type="synonym">Conferva siliculosa</name>
    <dbReference type="NCBI Taxonomy" id="2880"/>
    <lineage>
        <taxon>Eukaryota</taxon>
        <taxon>Sar</taxon>
        <taxon>Stramenopiles</taxon>
        <taxon>Ochrophyta</taxon>
        <taxon>PX clade</taxon>
        <taxon>Phaeophyceae</taxon>
        <taxon>Ectocarpales</taxon>
        <taxon>Ectocarpaceae</taxon>
        <taxon>Ectocarpus</taxon>
    </lineage>
</organism>